<evidence type="ECO:0000313" key="8">
    <source>
        <dbReference type="EMBL" id="ELQ75970.1"/>
    </source>
</evidence>
<dbReference type="InterPro" id="IPR039143">
    <property type="entry name" value="GNPNAT1-like"/>
</dbReference>
<evidence type="ECO:0000256" key="1">
    <source>
        <dbReference type="ARBA" id="ARBA00004832"/>
    </source>
</evidence>
<name>L7JXC8_TRAHO</name>
<dbReference type="InParanoid" id="L7JXC8"/>
<evidence type="ECO:0000256" key="4">
    <source>
        <dbReference type="ARBA" id="ARBA00023315"/>
    </source>
</evidence>
<dbReference type="CDD" id="cd04301">
    <property type="entry name" value="NAT_SF"/>
    <property type="match status" value="1"/>
</dbReference>
<evidence type="ECO:0000256" key="2">
    <source>
        <dbReference type="ARBA" id="ARBA00006048"/>
    </source>
</evidence>
<evidence type="ECO:0000313" key="9">
    <source>
        <dbReference type="Proteomes" id="UP000011185"/>
    </source>
</evidence>
<dbReference type="Proteomes" id="UP000011185">
    <property type="component" value="Unassembled WGS sequence"/>
</dbReference>
<dbReference type="PANTHER" id="PTHR13355:SF11">
    <property type="entry name" value="GLUCOSAMINE 6-PHOSPHATE N-ACETYLTRANSFERASE"/>
    <property type="match status" value="1"/>
</dbReference>
<evidence type="ECO:0000259" key="7">
    <source>
        <dbReference type="PROSITE" id="PS51186"/>
    </source>
</evidence>
<proteinExistence type="inferred from homology"/>
<evidence type="ECO:0000256" key="6">
    <source>
        <dbReference type="RuleBase" id="RU365086"/>
    </source>
</evidence>
<organism evidence="8 9">
    <name type="scientific">Trachipleistophora hominis</name>
    <name type="common">Microsporidian parasite</name>
    <dbReference type="NCBI Taxonomy" id="72359"/>
    <lineage>
        <taxon>Eukaryota</taxon>
        <taxon>Fungi</taxon>
        <taxon>Fungi incertae sedis</taxon>
        <taxon>Microsporidia</taxon>
        <taxon>Pleistophoridae</taxon>
        <taxon>Trachipleistophora</taxon>
    </lineage>
</organism>
<dbReference type="STRING" id="72359.L7JXC8"/>
<dbReference type="AlphaFoldDB" id="L7JXC8"/>
<dbReference type="Gene3D" id="3.40.630.30">
    <property type="match status" value="1"/>
</dbReference>
<reference evidence="8 9" key="1">
    <citation type="journal article" date="2012" name="PLoS Pathog.">
        <title>The genome of the obligate intracellular parasite Trachipleistophora hominis: new insights into microsporidian genome dynamics and reductive evolution.</title>
        <authorList>
            <person name="Heinz E."/>
            <person name="Williams T.A."/>
            <person name="Nakjang S."/>
            <person name="Noel C.J."/>
            <person name="Swan D.C."/>
            <person name="Goldberg A.V."/>
            <person name="Harris S.R."/>
            <person name="Weinmaier T."/>
            <person name="Markert S."/>
            <person name="Becher D."/>
            <person name="Bernhardt J."/>
            <person name="Dagan T."/>
            <person name="Hacker C."/>
            <person name="Lucocq J.M."/>
            <person name="Schweder T."/>
            <person name="Rattei T."/>
            <person name="Hall N."/>
            <person name="Hirt R.P."/>
            <person name="Embley T.M."/>
        </authorList>
    </citation>
    <scope>NUCLEOTIDE SEQUENCE [LARGE SCALE GENOMIC DNA]</scope>
</reference>
<comment type="pathway">
    <text evidence="1 6">Nucleotide-sugar biosynthesis; UDP-N-acetyl-alpha-D-glucosamine biosynthesis; N-acetyl-alpha-D-glucosamine 1-phosphate from alpha-D-glucosamine 6-phosphate (route I): step 1/2.</text>
</comment>
<keyword evidence="4 6" id="KW-0012">Acyltransferase</keyword>
<dbReference type="VEuPathDB" id="MicrosporidiaDB:THOM_1075"/>
<dbReference type="SUPFAM" id="SSF55729">
    <property type="entry name" value="Acyl-CoA N-acyltransferases (Nat)"/>
    <property type="match status" value="1"/>
</dbReference>
<evidence type="ECO:0000256" key="5">
    <source>
        <dbReference type="ARBA" id="ARBA00048964"/>
    </source>
</evidence>
<comment type="similarity">
    <text evidence="2 6">Belongs to the acetyltransferase family. GNA1 subfamily.</text>
</comment>
<dbReference type="GO" id="GO:0004343">
    <property type="term" value="F:glucosamine 6-phosphate N-acetyltransferase activity"/>
    <property type="evidence" value="ECO:0007669"/>
    <property type="project" value="UniProtKB-UniRule"/>
</dbReference>
<accession>L7JXC8</accession>
<evidence type="ECO:0000256" key="3">
    <source>
        <dbReference type="ARBA" id="ARBA00022679"/>
    </source>
</evidence>
<dbReference type="InterPro" id="IPR000182">
    <property type="entry name" value="GNAT_dom"/>
</dbReference>
<dbReference type="PANTHER" id="PTHR13355">
    <property type="entry name" value="GLUCOSAMINE 6-PHOSPHATE N-ACETYLTRANSFERASE"/>
    <property type="match status" value="1"/>
</dbReference>
<dbReference type="HOGENOM" id="CLU_072095_0_1_1"/>
<comment type="catalytic activity">
    <reaction evidence="5 6">
        <text>D-glucosamine 6-phosphate + acetyl-CoA = N-acetyl-D-glucosamine 6-phosphate + CoA + H(+)</text>
        <dbReference type="Rhea" id="RHEA:10292"/>
        <dbReference type="ChEBI" id="CHEBI:15378"/>
        <dbReference type="ChEBI" id="CHEBI:57287"/>
        <dbReference type="ChEBI" id="CHEBI:57288"/>
        <dbReference type="ChEBI" id="CHEBI:57513"/>
        <dbReference type="ChEBI" id="CHEBI:58725"/>
        <dbReference type="EC" id="2.3.1.4"/>
    </reaction>
</comment>
<dbReference type="PROSITE" id="PS51186">
    <property type="entry name" value="GNAT"/>
    <property type="match status" value="1"/>
</dbReference>
<dbReference type="EMBL" id="JH993895">
    <property type="protein sequence ID" value="ELQ75970.1"/>
    <property type="molecule type" value="Genomic_DNA"/>
</dbReference>
<dbReference type="Pfam" id="PF00583">
    <property type="entry name" value="Acetyltransf_1"/>
    <property type="match status" value="1"/>
</dbReference>
<keyword evidence="3 6" id="KW-0808">Transferase</keyword>
<sequence length="146" mass="16832">MEYYIRELREQDFDNNFPQVLSGLTTVGQVDKHSALQLYTTLMDKKDYVILVVLKNGCDRVLGCATVFFEYKFIHGLSVVGHIEDVVVEEEHRGQGLGGMLVNRLVEIAKERGCYKTILACSERNVRFYKGIGFEEKEKEMAMYHK</sequence>
<keyword evidence="9" id="KW-1185">Reference proteome</keyword>
<dbReference type="UniPathway" id="UPA00113">
    <property type="reaction ID" value="UER00529"/>
</dbReference>
<dbReference type="EC" id="2.3.1.4" evidence="6"/>
<dbReference type="FunCoup" id="L7JXC8">
    <property type="interactions" value="47"/>
</dbReference>
<protein>
    <recommendedName>
        <fullName evidence="6">Glucosamine 6-phosphate N-acetyltransferase</fullName>
        <ecNumber evidence="6">2.3.1.4</ecNumber>
    </recommendedName>
</protein>
<dbReference type="FunFam" id="3.40.630.30:FF:000105">
    <property type="entry name" value="Glucosamine 6-phosphate N-acetyltransferase"/>
    <property type="match status" value="1"/>
</dbReference>
<dbReference type="OrthoDB" id="10039976at2759"/>
<gene>
    <name evidence="8" type="ORF">THOM_1075</name>
</gene>
<dbReference type="GO" id="GO:0006048">
    <property type="term" value="P:UDP-N-acetylglucosamine biosynthetic process"/>
    <property type="evidence" value="ECO:0007669"/>
    <property type="project" value="UniProtKB-UniRule"/>
</dbReference>
<dbReference type="InterPro" id="IPR016181">
    <property type="entry name" value="Acyl_CoA_acyltransferase"/>
</dbReference>
<dbReference type="OMA" id="LVVEMKF"/>
<feature type="domain" description="N-acetyltransferase" evidence="7">
    <location>
        <begin position="3"/>
        <end position="146"/>
    </location>
</feature>